<reference evidence="3" key="1">
    <citation type="submission" date="2025-08" db="UniProtKB">
        <authorList>
            <consortium name="RefSeq"/>
        </authorList>
    </citation>
    <scope>IDENTIFICATION</scope>
    <source>
        <tissue evidence="3">Muscle</tissue>
    </source>
</reference>
<dbReference type="CTD" id="375607"/>
<dbReference type="InterPro" id="IPR056483">
    <property type="entry name" value="Hisat_C"/>
</dbReference>
<feature type="domain" description="Histidine N-acetyltransferase C-terminal" evidence="1">
    <location>
        <begin position="144"/>
        <end position="265"/>
    </location>
</feature>
<dbReference type="Pfam" id="PF24066">
    <property type="entry name" value="Hisat_C"/>
    <property type="match status" value="1"/>
</dbReference>
<protein>
    <submittedName>
        <fullName evidence="3">LOW QUALITY PROTEIN: probable N-acetyltransferase 16</fullName>
    </submittedName>
</protein>
<evidence type="ECO:0000259" key="1">
    <source>
        <dbReference type="Pfam" id="PF24066"/>
    </source>
</evidence>
<proteinExistence type="predicted"/>
<keyword evidence="2" id="KW-1185">Reference proteome</keyword>
<sequence>RRSAQRVGRGEPFERRALAGVKAGRAPPNGLGPQIALGSVHVIDDGETALVEGLRAAPWERGKGVAGLPQRFSSQLVKRRRPGIKVARLAWDDQLVSRELKKHHLITKQGTLLVQFNVSALLEGLGARLAALRASGTFSPLPTEAVSEAGGNVARLLLSPSVQRDVLPGGTVIQDWLPYRPSESNLSLLAAKGLEWRVDSRARPRVLTLCTRPFPIPPGGNGTWRYLNIYAFGSDGAQVQSQLLWHLQRQAPRLVGLNVMCQLFLAPQLWLQLLISARPADFCQAGLGLELVKGYTEQYLLEADI</sequence>
<accession>A0A2Y9FUV4</accession>
<dbReference type="AlphaFoldDB" id="A0A2Y9FUV4"/>
<dbReference type="Proteomes" id="UP000248484">
    <property type="component" value="Unplaced"/>
</dbReference>
<evidence type="ECO:0000313" key="3">
    <source>
        <dbReference type="RefSeq" id="XP_007131168.2"/>
    </source>
</evidence>
<feature type="non-terminal residue" evidence="3">
    <location>
        <position position="1"/>
    </location>
</feature>
<dbReference type="KEGG" id="pcad:102973998"/>
<evidence type="ECO:0000313" key="2">
    <source>
        <dbReference type="Proteomes" id="UP000248484"/>
    </source>
</evidence>
<dbReference type="InParanoid" id="A0A2Y9FUV4"/>
<name>A0A2Y9FUV4_PHYMC</name>
<organism evidence="2 3">
    <name type="scientific">Physeter macrocephalus</name>
    <name type="common">Sperm whale</name>
    <name type="synonym">Physeter catodon</name>
    <dbReference type="NCBI Taxonomy" id="9755"/>
    <lineage>
        <taxon>Eukaryota</taxon>
        <taxon>Metazoa</taxon>
        <taxon>Chordata</taxon>
        <taxon>Craniata</taxon>
        <taxon>Vertebrata</taxon>
        <taxon>Euteleostomi</taxon>
        <taxon>Mammalia</taxon>
        <taxon>Eutheria</taxon>
        <taxon>Laurasiatheria</taxon>
        <taxon>Artiodactyla</taxon>
        <taxon>Whippomorpha</taxon>
        <taxon>Cetacea</taxon>
        <taxon>Odontoceti</taxon>
        <taxon>Physeteridae</taxon>
        <taxon>Physeter</taxon>
    </lineage>
</organism>
<dbReference type="PANTHER" id="PTHR47403:SF3">
    <property type="entry name" value="N-ACETYLTRANSFERASE 16-RELATED"/>
    <property type="match status" value="1"/>
</dbReference>
<dbReference type="GeneID" id="102973998"/>
<dbReference type="RefSeq" id="XP_007131168.2">
    <property type="nucleotide sequence ID" value="XM_007131106.4"/>
</dbReference>
<dbReference type="OrthoDB" id="8889733at2759"/>
<gene>
    <name evidence="3" type="primary">NAT16</name>
</gene>
<dbReference type="PANTHER" id="PTHR47403">
    <property type="entry name" value="LOC100145250 PROTEIN"/>
    <property type="match status" value="1"/>
</dbReference>